<name>A0A819VY28_9BILA</name>
<protein>
    <submittedName>
        <fullName evidence="1">Uncharacterized protein</fullName>
    </submittedName>
</protein>
<organism evidence="1 2">
    <name type="scientific">Rotaria magnacalcarata</name>
    <dbReference type="NCBI Taxonomy" id="392030"/>
    <lineage>
        <taxon>Eukaryota</taxon>
        <taxon>Metazoa</taxon>
        <taxon>Spiralia</taxon>
        <taxon>Gnathifera</taxon>
        <taxon>Rotifera</taxon>
        <taxon>Eurotatoria</taxon>
        <taxon>Bdelloidea</taxon>
        <taxon>Philodinida</taxon>
        <taxon>Philodinidae</taxon>
        <taxon>Rotaria</taxon>
    </lineage>
</organism>
<dbReference type="EMBL" id="CAJOBG010004543">
    <property type="protein sequence ID" value="CAF4115221.1"/>
    <property type="molecule type" value="Genomic_DNA"/>
</dbReference>
<sequence length="320" mass="36331">MSKELCQINDIEMDHYDISENCLGTKEIQKKSLITTKFVLCKTYRLSTVGIGPCLCFIILLDDGRIFMEHRSDYYLSSNFTTKNVRLCLKNVIQHLISYPHTAKIKTTIILGGDELKQRFEKFSSRISNLISGDHDDDGDDDDGDDTESQHYQRLLKSIKLINTTFNIDSNAPAIIGECGIDCIVEQAPGDEVVVIIQHVKILHKWDIVTGVMRLSNENSSFAVDQTVTTASKSADENLRIREFRHKCIDHFRKNARAANTVEVEGLLAENLFNYCCSISKRLAAKLSKNERELNADDREMCNVTSTIHADDEEEDDEEQ</sequence>
<accession>A0A819VY28</accession>
<evidence type="ECO:0000313" key="1">
    <source>
        <dbReference type="EMBL" id="CAF4115221.1"/>
    </source>
</evidence>
<keyword evidence="2" id="KW-1185">Reference proteome</keyword>
<dbReference type="Proteomes" id="UP000663866">
    <property type="component" value="Unassembled WGS sequence"/>
</dbReference>
<evidence type="ECO:0000313" key="2">
    <source>
        <dbReference type="Proteomes" id="UP000663866"/>
    </source>
</evidence>
<proteinExistence type="predicted"/>
<comment type="caution">
    <text evidence="1">The sequence shown here is derived from an EMBL/GenBank/DDBJ whole genome shotgun (WGS) entry which is preliminary data.</text>
</comment>
<gene>
    <name evidence="1" type="ORF">OVN521_LOCUS21652</name>
</gene>
<dbReference type="AlphaFoldDB" id="A0A819VY28"/>
<reference evidence="1" key="1">
    <citation type="submission" date="2021-02" db="EMBL/GenBank/DDBJ databases">
        <authorList>
            <person name="Nowell W R."/>
        </authorList>
    </citation>
    <scope>NUCLEOTIDE SEQUENCE</scope>
</reference>